<organism evidence="1 2">
    <name type="scientific">Trametes sanguinea</name>
    <dbReference type="NCBI Taxonomy" id="158606"/>
    <lineage>
        <taxon>Eukaryota</taxon>
        <taxon>Fungi</taxon>
        <taxon>Dikarya</taxon>
        <taxon>Basidiomycota</taxon>
        <taxon>Agaricomycotina</taxon>
        <taxon>Agaricomycetes</taxon>
        <taxon>Polyporales</taxon>
        <taxon>Polyporaceae</taxon>
        <taxon>Trametes</taxon>
    </lineage>
</organism>
<dbReference type="EMBL" id="JANSHE010000699">
    <property type="protein sequence ID" value="KAJ3007910.1"/>
    <property type="molecule type" value="Genomic_DNA"/>
</dbReference>
<dbReference type="Proteomes" id="UP001144978">
    <property type="component" value="Unassembled WGS sequence"/>
</dbReference>
<keyword evidence="2" id="KW-1185">Reference proteome</keyword>
<comment type="caution">
    <text evidence="1">The sequence shown here is derived from an EMBL/GenBank/DDBJ whole genome shotgun (WGS) entry which is preliminary data.</text>
</comment>
<gene>
    <name evidence="1" type="ORF">NUW54_g3360</name>
</gene>
<evidence type="ECO:0000313" key="2">
    <source>
        <dbReference type="Proteomes" id="UP001144978"/>
    </source>
</evidence>
<sequence>MQTQLLAIHNAINVDNAAAAALDPPHPKLEWETISHYHFIEEFTLLNNTHTDIREKPWAQPAMQEMLQVARHLARAQEELVRSRGLTSAYTHTHIRDVNTLLTTVLNTLAARHEIIYGAVSEYATRRHAANMLGLTGLNKLYVIPKFSGDPTPSTHVNTTVPEALRRMSISGREWRMRMCRSESLH</sequence>
<protein>
    <submittedName>
        <fullName evidence="1">Uncharacterized protein</fullName>
    </submittedName>
</protein>
<accession>A0ACC1Q4L1</accession>
<proteinExistence type="predicted"/>
<name>A0ACC1Q4L1_9APHY</name>
<evidence type="ECO:0000313" key="1">
    <source>
        <dbReference type="EMBL" id="KAJ3007910.1"/>
    </source>
</evidence>
<reference evidence="1" key="1">
    <citation type="submission" date="2022-08" db="EMBL/GenBank/DDBJ databases">
        <title>Genome Sequence of Pycnoporus sanguineus.</title>
        <authorList>
            <person name="Buettner E."/>
        </authorList>
    </citation>
    <scope>NUCLEOTIDE SEQUENCE</scope>
    <source>
        <strain evidence="1">CG-C14</strain>
    </source>
</reference>